<feature type="transmembrane region" description="Helical" evidence="1">
    <location>
        <begin position="251"/>
        <end position="267"/>
    </location>
</feature>
<keyword evidence="1" id="KW-1133">Transmembrane helix</keyword>
<dbReference type="RefSeq" id="WP_080854402.1">
    <property type="nucleotide sequence ID" value="NZ_LT009776.1"/>
</dbReference>
<evidence type="ECO:0000259" key="2">
    <source>
        <dbReference type="Pfam" id="PF01757"/>
    </source>
</evidence>
<feature type="transmembrane region" description="Helical" evidence="1">
    <location>
        <begin position="75"/>
        <end position="94"/>
    </location>
</feature>
<gene>
    <name evidence="3" type="ORF">AGR7A_Lc120739</name>
</gene>
<dbReference type="EMBL" id="FCNP01000033">
    <property type="protein sequence ID" value="CVI59938.1"/>
    <property type="molecule type" value="Genomic_DNA"/>
</dbReference>
<evidence type="ECO:0000313" key="4">
    <source>
        <dbReference type="Proteomes" id="UP000192140"/>
    </source>
</evidence>
<protein>
    <submittedName>
        <fullName evidence="3">Acyltransferase</fullName>
    </submittedName>
</protein>
<feature type="transmembrane region" description="Helical" evidence="1">
    <location>
        <begin position="178"/>
        <end position="199"/>
    </location>
</feature>
<keyword evidence="3" id="KW-0012">Acyltransferase</keyword>
<feature type="transmembrane region" description="Helical" evidence="1">
    <location>
        <begin position="312"/>
        <end position="336"/>
    </location>
</feature>
<feature type="transmembrane region" description="Helical" evidence="1">
    <location>
        <begin position="156"/>
        <end position="172"/>
    </location>
</feature>
<evidence type="ECO:0000313" key="3">
    <source>
        <dbReference type="EMBL" id="CVI59938.1"/>
    </source>
</evidence>
<dbReference type="AlphaFoldDB" id="A0A1S7TZ97"/>
<dbReference type="Pfam" id="PF01757">
    <property type="entry name" value="Acyl_transf_3"/>
    <property type="match status" value="1"/>
</dbReference>
<feature type="transmembrane region" description="Helical" evidence="1">
    <location>
        <begin position="211"/>
        <end position="231"/>
    </location>
</feature>
<dbReference type="GO" id="GO:0016747">
    <property type="term" value="F:acyltransferase activity, transferring groups other than amino-acyl groups"/>
    <property type="evidence" value="ECO:0007669"/>
    <property type="project" value="InterPro"/>
</dbReference>
<dbReference type="GO" id="GO:0016020">
    <property type="term" value="C:membrane"/>
    <property type="evidence" value="ECO:0007669"/>
    <property type="project" value="TreeGrafter"/>
</dbReference>
<keyword evidence="3" id="KW-0808">Transferase</keyword>
<keyword evidence="4" id="KW-1185">Reference proteome</keyword>
<dbReference type="PANTHER" id="PTHR23028:SF131">
    <property type="entry name" value="BLR2367 PROTEIN"/>
    <property type="match status" value="1"/>
</dbReference>
<proteinExistence type="predicted"/>
<evidence type="ECO:0000256" key="1">
    <source>
        <dbReference type="SAM" id="Phobius"/>
    </source>
</evidence>
<dbReference type="InterPro" id="IPR050879">
    <property type="entry name" value="Acyltransferase_3"/>
</dbReference>
<name>A0A1S7TZ97_9HYPH</name>
<organism evidence="3 4">
    <name type="scientific">Agrobacterium deltaense NCPPB 1641</name>
    <dbReference type="NCBI Taxonomy" id="1183425"/>
    <lineage>
        <taxon>Bacteria</taxon>
        <taxon>Pseudomonadati</taxon>
        <taxon>Pseudomonadota</taxon>
        <taxon>Alphaproteobacteria</taxon>
        <taxon>Hyphomicrobiales</taxon>
        <taxon>Rhizobiaceae</taxon>
        <taxon>Rhizobium/Agrobacterium group</taxon>
        <taxon>Agrobacterium</taxon>
    </lineage>
</organism>
<keyword evidence="1" id="KW-0812">Transmembrane</keyword>
<dbReference type="InterPro" id="IPR002656">
    <property type="entry name" value="Acyl_transf_3_dom"/>
</dbReference>
<accession>A0A1S7TZ97</accession>
<feature type="transmembrane region" description="Helical" evidence="1">
    <location>
        <begin position="37"/>
        <end position="55"/>
    </location>
</feature>
<feature type="transmembrane region" description="Helical" evidence="1">
    <location>
        <begin position="132"/>
        <end position="149"/>
    </location>
</feature>
<keyword evidence="1" id="KW-0472">Membrane</keyword>
<feature type="transmembrane region" description="Helical" evidence="1">
    <location>
        <begin position="6"/>
        <end position="25"/>
    </location>
</feature>
<dbReference type="GO" id="GO:0000271">
    <property type="term" value="P:polysaccharide biosynthetic process"/>
    <property type="evidence" value="ECO:0007669"/>
    <property type="project" value="TreeGrafter"/>
</dbReference>
<dbReference type="PANTHER" id="PTHR23028">
    <property type="entry name" value="ACETYLTRANSFERASE"/>
    <property type="match status" value="1"/>
</dbReference>
<dbReference type="Proteomes" id="UP000192140">
    <property type="component" value="Unassembled WGS sequence"/>
</dbReference>
<comment type="caution">
    <text evidence="3">The sequence shown here is derived from an EMBL/GenBank/DDBJ whole genome shotgun (WGS) entry which is preliminary data.</text>
</comment>
<reference evidence="3" key="1">
    <citation type="submission" date="2016-01" db="EMBL/GenBank/DDBJ databases">
        <authorList>
            <person name="Regsiter A."/>
            <person name="william w."/>
        </authorList>
    </citation>
    <scope>NUCLEOTIDE SEQUENCE</scope>
    <source>
        <strain evidence="3">NCPPB 1641</strain>
    </source>
</reference>
<sequence>MIYNLQSLRAVAAILVFFYHSEIYWKGVLPSTWLFKLGLAGVDVFFVLSGFIMAATTSSRDVAATSFLSHRIFRIVPLYWTITLLFTFLFFSGLKPVGLMELTSEYLIKSLFFIPFLRGGAAEPIVTVGWTLNYEIFFYLLFSLCLFIPDIRARHPSVIILILLALLPQSFGSENFYAIYYGNPIILEFCLGIACYHCVTLMEKALDPKHMIPLASAFVAASVLFLFAPAFGLTGEVTTSHFAASAFIRPLTWGAAGFLAVLSAVLLERAGYVSRRGLVQIGNASYSIYLIHGLMLHGASKVVSVFSPTPVIFALATTTIALLLSIAAGLVLFRYLESPINKMLRESFTRLRVTHPSPS</sequence>
<feature type="domain" description="Acyltransferase 3" evidence="2">
    <location>
        <begin position="3"/>
        <end position="327"/>
    </location>
</feature>